<dbReference type="Proteomes" id="UP000034694">
    <property type="component" value="Unassembled WGS sequence"/>
</dbReference>
<proteinExistence type="predicted"/>
<reference evidence="2 3" key="1">
    <citation type="journal article" date="2015" name="Nature">
        <title>rRNA introns, odd ribosomes, and small enigmatic genomes across a large radiation of phyla.</title>
        <authorList>
            <person name="Brown C.T."/>
            <person name="Hug L.A."/>
            <person name="Thomas B.C."/>
            <person name="Sharon I."/>
            <person name="Castelle C.J."/>
            <person name="Singh A."/>
            <person name="Wilkins M.J."/>
            <person name="Williams K.H."/>
            <person name="Banfield J.F."/>
        </authorList>
    </citation>
    <scope>NUCLEOTIDE SEQUENCE [LARGE SCALE GENOMIC DNA]</scope>
</reference>
<sequence>RRIKLGPISRRNGGAEGRSRVPRGKNIQLIILMSNDQSLMSICLIWIGIDPDGTRE</sequence>
<accession>A0A0G1UWF4</accession>
<protein>
    <submittedName>
        <fullName evidence="2">Uncharacterized protein</fullName>
    </submittedName>
</protein>
<gene>
    <name evidence="2" type="ORF">UY28_C0002G0001</name>
</gene>
<comment type="caution">
    <text evidence="2">The sequence shown here is derived from an EMBL/GenBank/DDBJ whole genome shotgun (WGS) entry which is preliminary data.</text>
</comment>
<dbReference type="EMBL" id="LCPK01000002">
    <property type="protein sequence ID" value="KKU98396.1"/>
    <property type="molecule type" value="Genomic_DNA"/>
</dbReference>
<evidence type="ECO:0000313" key="3">
    <source>
        <dbReference type="Proteomes" id="UP000034694"/>
    </source>
</evidence>
<evidence type="ECO:0000313" key="2">
    <source>
        <dbReference type="EMBL" id="KKU98396.1"/>
    </source>
</evidence>
<name>A0A0G1UWF4_9BACT</name>
<organism evidence="2 3">
    <name type="scientific">Candidatus Amesbacteria bacterium GW2011_GWB1_48_13</name>
    <dbReference type="NCBI Taxonomy" id="1618362"/>
    <lineage>
        <taxon>Bacteria</taxon>
        <taxon>Candidatus Amesiibacteriota</taxon>
    </lineage>
</organism>
<dbReference type="AlphaFoldDB" id="A0A0G1UWF4"/>
<feature type="region of interest" description="Disordered" evidence="1">
    <location>
        <begin position="1"/>
        <end position="20"/>
    </location>
</feature>
<feature type="non-terminal residue" evidence="2">
    <location>
        <position position="1"/>
    </location>
</feature>
<evidence type="ECO:0000256" key="1">
    <source>
        <dbReference type="SAM" id="MobiDB-lite"/>
    </source>
</evidence>